<name>A0A9N9QMM5_9CUCU</name>
<evidence type="ECO:0000259" key="13">
    <source>
        <dbReference type="Pfam" id="PF05817"/>
    </source>
</evidence>
<comment type="function">
    <text evidence="1 12">Subunit of the oligosaccharyl transferase (OST) complex that catalyzes the initial transfer of a defined glycan (Glc(3)Man(9)GlcNAc(2) in eukaryotes) from the lipid carrier dolichol-pyrophosphate to an asparagine residue within an Asn-X-Ser/Thr consensus motif in nascent polypeptide chains, the first step in protein N-glycosylation. N-glycosylation occurs cotranslationally and the complex associates with the Sec61 complex at the channel-forming translocon complex that mediates protein translocation across the endoplasmic reticulum (ER). All subunits are required for a maximal enzyme activity.</text>
</comment>
<dbReference type="GO" id="GO:0006487">
    <property type="term" value="P:protein N-linked glycosylation"/>
    <property type="evidence" value="ECO:0007669"/>
    <property type="project" value="UniProtKB-UniRule"/>
</dbReference>
<keyword evidence="9 12" id="KW-1133">Transmembrane helix</keyword>
<organism evidence="17 18">
    <name type="scientific">Ceutorhynchus assimilis</name>
    <name type="common">cabbage seed weevil</name>
    <dbReference type="NCBI Taxonomy" id="467358"/>
    <lineage>
        <taxon>Eukaryota</taxon>
        <taxon>Metazoa</taxon>
        <taxon>Ecdysozoa</taxon>
        <taxon>Arthropoda</taxon>
        <taxon>Hexapoda</taxon>
        <taxon>Insecta</taxon>
        <taxon>Pterygota</taxon>
        <taxon>Neoptera</taxon>
        <taxon>Endopterygota</taxon>
        <taxon>Coleoptera</taxon>
        <taxon>Polyphaga</taxon>
        <taxon>Cucujiformia</taxon>
        <taxon>Curculionidae</taxon>
        <taxon>Ceutorhynchinae</taxon>
        <taxon>Ceutorhynchus</taxon>
    </lineage>
</organism>
<dbReference type="AlphaFoldDB" id="A0A9N9QMM5"/>
<comment type="pathway">
    <text evidence="3 12">Protein modification; protein glycosylation.</text>
</comment>
<feature type="transmembrane region" description="Helical" evidence="12">
    <location>
        <begin position="584"/>
        <end position="602"/>
    </location>
</feature>
<feature type="chain" id="PRO_5040541926" description="Dolichyl-diphosphooligosaccharide--protein glycosyltransferase subunit 2" evidence="12">
    <location>
        <begin position="24"/>
        <end position="616"/>
    </location>
</feature>
<evidence type="ECO:0000256" key="4">
    <source>
        <dbReference type="ARBA" id="ARBA00009038"/>
    </source>
</evidence>
<feature type="domain" description="Ribophorin II C-terminal" evidence="16">
    <location>
        <begin position="513"/>
        <end position="608"/>
    </location>
</feature>
<feature type="domain" description="Ribophorin II N-terminal" evidence="13">
    <location>
        <begin position="44"/>
        <end position="267"/>
    </location>
</feature>
<feature type="signal peptide" evidence="12">
    <location>
        <begin position="1"/>
        <end position="23"/>
    </location>
</feature>
<dbReference type="PANTHER" id="PTHR12640:SF0">
    <property type="entry name" value="DOLICHYL-DIPHOSPHOOLIGOSACCHARIDE--PROTEIN GLYCOSYLTRANSFERASE SUBUNIT 2"/>
    <property type="match status" value="1"/>
</dbReference>
<evidence type="ECO:0000256" key="8">
    <source>
        <dbReference type="ARBA" id="ARBA00022824"/>
    </source>
</evidence>
<keyword evidence="18" id="KW-1185">Reference proteome</keyword>
<reference evidence="17" key="1">
    <citation type="submission" date="2022-01" db="EMBL/GenBank/DDBJ databases">
        <authorList>
            <person name="King R."/>
        </authorList>
    </citation>
    <scope>NUCLEOTIDE SEQUENCE</scope>
</reference>
<evidence type="ECO:0000259" key="14">
    <source>
        <dbReference type="Pfam" id="PF23860"/>
    </source>
</evidence>
<feature type="transmembrane region" description="Helical" evidence="12">
    <location>
        <begin position="523"/>
        <end position="546"/>
    </location>
</feature>
<comment type="subcellular location">
    <subcellularLocation>
        <location evidence="2 12">Endoplasmic reticulum membrane</location>
        <topology evidence="2 12">Multi-pass membrane protein</topology>
    </subcellularLocation>
</comment>
<evidence type="ECO:0000256" key="12">
    <source>
        <dbReference type="RuleBase" id="RU366029"/>
    </source>
</evidence>
<keyword evidence="8 12" id="KW-0256">Endoplasmic reticulum</keyword>
<dbReference type="InterPro" id="IPR056790">
    <property type="entry name" value="Ribophorin_II_C"/>
</dbReference>
<evidence type="ECO:0000259" key="16">
    <source>
        <dbReference type="Pfam" id="PF25147"/>
    </source>
</evidence>
<proteinExistence type="inferred from homology"/>
<dbReference type="Pfam" id="PF25147">
    <property type="entry name" value="Ribophorin_II_C"/>
    <property type="match status" value="1"/>
</dbReference>
<keyword evidence="10 12" id="KW-0472">Membrane</keyword>
<evidence type="ECO:0000256" key="1">
    <source>
        <dbReference type="ARBA" id="ARBA00002791"/>
    </source>
</evidence>
<dbReference type="Pfam" id="PF23861">
    <property type="entry name" value="Ribophorin_II_2nd"/>
    <property type="match status" value="1"/>
</dbReference>
<dbReference type="Pfam" id="PF05817">
    <property type="entry name" value="Ribophorin_II"/>
    <property type="match status" value="1"/>
</dbReference>
<accession>A0A9N9QMM5</accession>
<dbReference type="Pfam" id="PF23860">
    <property type="entry name" value="Ribophorin_II_3rd"/>
    <property type="match status" value="1"/>
</dbReference>
<comment type="subunit">
    <text evidence="11">Component of the oligosaccharyltransferase (OST) complex. OST exists in two different complex forms which contain common core subunits RPN1, RPN2, OST48, OST4, DAD1 and TMEM258, either STT3A or STT3B as catalytic subunits, and form-specific accessory subunits. STT3A complex assembly occurs through the formation of 3 subcomplexes. Subcomplex 1 contains RPN1 and TMEM258, subcomplex 2 contains the STT3A-specific subunits STT3A, DC2/OSTC, and KCP2 as well as the core subunit OST4, and subcomplex 3 contains RPN2, DAD1, and OST48. The STT3A complex can form stable complexes with the Sec61 complex or with both the Sec61 and TRAP complexes. Interacts with DDI2. Interacts with TMEM35A/NACHO.</text>
</comment>
<protein>
    <recommendedName>
        <fullName evidence="5 12">Dolichyl-diphosphooligosaccharide--protein glycosyltransferase subunit 2</fullName>
    </recommendedName>
    <alternativeName>
        <fullName evidence="12">Ribophorin-2</fullName>
    </alternativeName>
</protein>
<evidence type="ECO:0000256" key="9">
    <source>
        <dbReference type="ARBA" id="ARBA00022989"/>
    </source>
</evidence>
<evidence type="ECO:0000259" key="15">
    <source>
        <dbReference type="Pfam" id="PF23861"/>
    </source>
</evidence>
<feature type="domain" description="Ribophorin II third" evidence="14">
    <location>
        <begin position="375"/>
        <end position="488"/>
    </location>
</feature>
<dbReference type="GO" id="GO:0008250">
    <property type="term" value="C:oligosaccharyltransferase complex"/>
    <property type="evidence" value="ECO:0007669"/>
    <property type="project" value="UniProtKB-UniRule"/>
</dbReference>
<keyword evidence="7 12" id="KW-0732">Signal</keyword>
<gene>
    <name evidence="17" type="ORF">CEUTPL_LOCUS12343</name>
</gene>
<evidence type="ECO:0000256" key="11">
    <source>
        <dbReference type="ARBA" id="ARBA00046750"/>
    </source>
</evidence>
<dbReference type="InterPro" id="IPR055374">
    <property type="entry name" value="Ribophorin_II_3rd"/>
</dbReference>
<dbReference type="OrthoDB" id="432292at2759"/>
<keyword evidence="6 12" id="KW-0812">Transmembrane</keyword>
<evidence type="ECO:0000313" key="17">
    <source>
        <dbReference type="EMBL" id="CAG9771920.1"/>
    </source>
</evidence>
<dbReference type="InterPro" id="IPR055375">
    <property type="entry name" value="Ribophorin_II_2nd"/>
</dbReference>
<evidence type="ECO:0000256" key="3">
    <source>
        <dbReference type="ARBA" id="ARBA00004922"/>
    </source>
</evidence>
<feature type="domain" description="Ribophorin II second" evidence="15">
    <location>
        <begin position="274"/>
        <end position="364"/>
    </location>
</feature>
<evidence type="ECO:0000256" key="5">
    <source>
        <dbReference type="ARBA" id="ARBA00017612"/>
    </source>
</evidence>
<comment type="similarity">
    <text evidence="4 12">Belongs to the SWP1 family.</text>
</comment>
<dbReference type="InterPro" id="IPR008814">
    <property type="entry name" value="Swp1"/>
</dbReference>
<dbReference type="Proteomes" id="UP001152799">
    <property type="component" value="Chromosome 7"/>
</dbReference>
<evidence type="ECO:0000256" key="10">
    <source>
        <dbReference type="ARBA" id="ARBA00023136"/>
    </source>
</evidence>
<evidence type="ECO:0000256" key="7">
    <source>
        <dbReference type="ARBA" id="ARBA00022729"/>
    </source>
</evidence>
<sequence>MKMSSKLLLICLLVAALASLSEASIGGYICPYSSKKFLDIASKALKADTQDISSLYHAANSFKILNEAVPANLKPVACQTVKKLFNVETLEIDNLFYGVESFKLLGCDGKLSTEGVVKKVQDILQNEKSSVASLHYASKTQTFLGQQISNQAKLAQLVQAQLKTDDSLLSLGHALHLAASLGQSGKFITERIEDIVVQADEVDGKLLQWEGGLSTTSLIITGLLQFPASSPLNQPQADKLANYLLSRLTVQTPKGISALLEAAQALATSKVSPVSISVTGQNSVTLDNPNLKIQVSDIFGKPLKTALSPVVAQSATRIADDVVVLAKQPLNVGAKETEFVLPLKLEPGYYKILLNAGPHSTTLTARVLGPVQVKTFEIGLSDADQSSAPKLEKLTHPNKLNKKLQGDSGQNLLVKFTLSRQVHQAFLRLSSGKKEIIFVAGHESNSQYKVEADLGQELPISDSFNIELIIGDSIITNPFRWQVGEIEIKITNAPTVASLKTLRGPKPEIEHMFRKPEKRPAKAVSLLFTGLTAAPFLILLILWSRIGVNLSNFSMRAVPFHLGFGAILGLFTCFWLKLDMFVTCAWLIPVGGFTFFTGHRLLSHMARSKKPEKADK</sequence>
<dbReference type="InterPro" id="IPR055373">
    <property type="entry name" value="Ribophorin_II_N"/>
</dbReference>
<evidence type="ECO:0000256" key="2">
    <source>
        <dbReference type="ARBA" id="ARBA00004477"/>
    </source>
</evidence>
<evidence type="ECO:0000256" key="6">
    <source>
        <dbReference type="ARBA" id="ARBA00022692"/>
    </source>
</evidence>
<dbReference type="EMBL" id="OU892283">
    <property type="protein sequence ID" value="CAG9771920.1"/>
    <property type="molecule type" value="Genomic_DNA"/>
</dbReference>
<dbReference type="PANTHER" id="PTHR12640">
    <property type="entry name" value="RIBOPHORIN II"/>
    <property type="match status" value="1"/>
</dbReference>
<evidence type="ECO:0000313" key="18">
    <source>
        <dbReference type="Proteomes" id="UP001152799"/>
    </source>
</evidence>
<feature type="transmembrane region" description="Helical" evidence="12">
    <location>
        <begin position="558"/>
        <end position="578"/>
    </location>
</feature>